<dbReference type="AlphaFoldDB" id="A0A1T5JTQ2"/>
<sequence length="149" mass="16788">MLRLRAESHSAHSLLPALLLVAPTLGIIASLVVSMQTLWTQAIGNYAMVLVTANVGDADARFRNYFDAERMLAGATQPEDVSWWVIWASFSLVLMLVASIWIGWWRDRRRGLAIMWLNLYSEAEQALSSEAERSVGRNASWLRRVLRSA</sequence>
<feature type="transmembrane region" description="Helical" evidence="1">
    <location>
        <begin position="81"/>
        <end position="105"/>
    </location>
</feature>
<dbReference type="Proteomes" id="UP000190857">
    <property type="component" value="Unassembled WGS sequence"/>
</dbReference>
<gene>
    <name evidence="2" type="ORF">SAMN06309945_1850</name>
</gene>
<dbReference type="STRING" id="123320.SAMN06309945_1850"/>
<keyword evidence="1" id="KW-0812">Transmembrane</keyword>
<keyword evidence="3" id="KW-1185">Reference proteome</keyword>
<protein>
    <submittedName>
        <fullName evidence="2">Uncharacterized protein</fullName>
    </submittedName>
</protein>
<accession>A0A1T5JTQ2</accession>
<name>A0A1T5JTQ2_9MICO</name>
<evidence type="ECO:0000313" key="2">
    <source>
        <dbReference type="EMBL" id="SKC54705.1"/>
    </source>
</evidence>
<keyword evidence="1" id="KW-1133">Transmembrane helix</keyword>
<keyword evidence="1" id="KW-0472">Membrane</keyword>
<organism evidence="2 3">
    <name type="scientific">Okibacterium fritillariae</name>
    <dbReference type="NCBI Taxonomy" id="123320"/>
    <lineage>
        <taxon>Bacteria</taxon>
        <taxon>Bacillati</taxon>
        <taxon>Actinomycetota</taxon>
        <taxon>Actinomycetes</taxon>
        <taxon>Micrococcales</taxon>
        <taxon>Microbacteriaceae</taxon>
        <taxon>Okibacterium</taxon>
    </lineage>
</organism>
<evidence type="ECO:0000313" key="3">
    <source>
        <dbReference type="Proteomes" id="UP000190857"/>
    </source>
</evidence>
<proteinExistence type="predicted"/>
<feature type="transmembrane region" description="Helical" evidence="1">
    <location>
        <begin position="12"/>
        <end position="33"/>
    </location>
</feature>
<dbReference type="EMBL" id="FUZP01000001">
    <property type="protein sequence ID" value="SKC54705.1"/>
    <property type="molecule type" value="Genomic_DNA"/>
</dbReference>
<evidence type="ECO:0000256" key="1">
    <source>
        <dbReference type="SAM" id="Phobius"/>
    </source>
</evidence>
<reference evidence="2 3" key="1">
    <citation type="submission" date="2017-02" db="EMBL/GenBank/DDBJ databases">
        <authorList>
            <person name="Peterson S.W."/>
        </authorList>
    </citation>
    <scope>NUCLEOTIDE SEQUENCE [LARGE SCALE GENOMIC DNA]</scope>
    <source>
        <strain evidence="2 3">VKM Ac-2059</strain>
    </source>
</reference>